<dbReference type="Pfam" id="PF02536">
    <property type="entry name" value="mTERF"/>
    <property type="match status" value="1"/>
</dbReference>
<dbReference type="PANTHER" id="PTHR15437">
    <property type="entry name" value="TRANSCRIPTION TERMINATION FACTOR, MITOCHONDRIAL"/>
    <property type="match status" value="1"/>
</dbReference>
<comment type="subcellular location">
    <subcellularLocation>
        <location evidence="1">Mitochondrion</location>
    </subcellularLocation>
</comment>
<comment type="subunit">
    <text evidence="3">Monomer.</text>
</comment>
<dbReference type="EMBL" id="KB111329">
    <property type="protein sequence ID" value="ELK25943.1"/>
    <property type="molecule type" value="Genomic_DNA"/>
</dbReference>
<evidence type="ECO:0000313" key="10">
    <source>
        <dbReference type="Proteomes" id="UP000010556"/>
    </source>
</evidence>
<evidence type="ECO:0000256" key="3">
    <source>
        <dbReference type="ARBA" id="ARBA00011245"/>
    </source>
</evidence>
<accession>L5LK11</accession>
<dbReference type="GO" id="GO:0003676">
    <property type="term" value="F:nucleic acid binding"/>
    <property type="evidence" value="ECO:0007669"/>
    <property type="project" value="InterPro"/>
</dbReference>
<feature type="compositionally biased region" description="Pro residues" evidence="8">
    <location>
        <begin position="90"/>
        <end position="106"/>
    </location>
</feature>
<dbReference type="eggNOG" id="KOG1267">
    <property type="taxonomic scope" value="Eukaryota"/>
</dbReference>
<keyword evidence="4" id="KW-0809">Transit peptide</keyword>
<dbReference type="InterPro" id="IPR038538">
    <property type="entry name" value="MTERF_sf"/>
</dbReference>
<sequence length="554" mass="62769">MHEFLHGWGSLGWPVEIGPQLTLPASQPHLAPRLGLVLPPHLLHHPTCGIDWGQALSHPTQLPQRLGVSRGSPRPLPSAGSSTERSGPCSHPPWPGTTHSPAPPSHRCPALNRAHGADSASTAVRCQCCVADTCHVPYRPLVVSTRYSERHPEYILHHWTVGIHWWISGMLWKLLMRSQPCRLCSFRKMLSAPKYRPFLARFTYTTNNQPNKENQRTVEKLHKFSVDIRKIRRLKGWVLLEDETYVEEIANILQQLGANETAVASILERCPEAIVCSPTAVNSQRELWQSLCKNEGELVKLIEQFPESFFMVKDQENRKLNVQFFQELGLKNVVISRFLTTAPSIFHNPVEQNKQVIRILQESYLNLGSSETNMKVWLLKLLSQNPFILLNSSAAIKETLEFLQEQGFTDSEILQLLSKLKGFLFQVGLRSIQNSISFSKNAFKCTDHDLKQLVLKCPALLYYSVPILEERIQGLLKEGISIAQIRETPMVLELTPQIVQYRIRKLNSLGYRVKDGHLASLNGTKKEFEANFGKIQAKKGRPLFNPVAPLHVDE</sequence>
<evidence type="ECO:0000256" key="1">
    <source>
        <dbReference type="ARBA" id="ARBA00004173"/>
    </source>
</evidence>
<reference evidence="10" key="1">
    <citation type="journal article" date="2013" name="Science">
        <title>Comparative analysis of bat genomes provides insight into the evolution of flight and immunity.</title>
        <authorList>
            <person name="Zhang G."/>
            <person name="Cowled C."/>
            <person name="Shi Z."/>
            <person name="Huang Z."/>
            <person name="Bishop-Lilly K.A."/>
            <person name="Fang X."/>
            <person name="Wynne J.W."/>
            <person name="Xiong Z."/>
            <person name="Baker M.L."/>
            <person name="Zhao W."/>
            <person name="Tachedjian M."/>
            <person name="Zhu Y."/>
            <person name="Zhou P."/>
            <person name="Jiang X."/>
            <person name="Ng J."/>
            <person name="Yang L."/>
            <person name="Wu L."/>
            <person name="Xiao J."/>
            <person name="Feng Y."/>
            <person name="Chen Y."/>
            <person name="Sun X."/>
            <person name="Zhang Y."/>
            <person name="Marsh G.A."/>
            <person name="Crameri G."/>
            <person name="Broder C.C."/>
            <person name="Frey K.G."/>
            <person name="Wang L.F."/>
            <person name="Wang J."/>
        </authorList>
    </citation>
    <scope>NUCLEOTIDE SEQUENCE [LARGE SCALE GENOMIC DNA]</scope>
</reference>
<dbReference type="PANTHER" id="PTHR15437:SF1">
    <property type="entry name" value="TRANSCRIPTION TERMINATION FACTOR 2, MITOCHONDRIAL"/>
    <property type="match status" value="1"/>
</dbReference>
<keyword evidence="7" id="KW-0804">Transcription</keyword>
<keyword evidence="6" id="KW-0496">Mitochondrion</keyword>
<feature type="region of interest" description="Disordered" evidence="8">
    <location>
        <begin position="63"/>
        <end position="106"/>
    </location>
</feature>
<dbReference type="FunFam" id="1.25.70.10:FF:000003">
    <property type="entry name" value="transcription termination factor 2, mitochondrial"/>
    <property type="match status" value="1"/>
</dbReference>
<evidence type="ECO:0000256" key="2">
    <source>
        <dbReference type="ARBA" id="ARBA00007692"/>
    </source>
</evidence>
<dbReference type="SMART" id="SM00733">
    <property type="entry name" value="Mterf"/>
    <property type="match status" value="5"/>
</dbReference>
<evidence type="ECO:0000256" key="4">
    <source>
        <dbReference type="ARBA" id="ARBA00022946"/>
    </source>
</evidence>
<dbReference type="GO" id="GO:0005759">
    <property type="term" value="C:mitochondrial matrix"/>
    <property type="evidence" value="ECO:0007669"/>
    <property type="project" value="TreeGrafter"/>
</dbReference>
<comment type="similarity">
    <text evidence="2">Belongs to the mTERF family.</text>
</comment>
<name>L5LK11_MYODS</name>
<evidence type="ECO:0000256" key="7">
    <source>
        <dbReference type="ARBA" id="ARBA00023163"/>
    </source>
</evidence>
<dbReference type="Gene3D" id="1.25.70.10">
    <property type="entry name" value="Transcription termination factor 3, mitochondrial"/>
    <property type="match status" value="2"/>
</dbReference>
<gene>
    <name evidence="9" type="ORF">MDA_GLEAN10021900</name>
</gene>
<dbReference type="Proteomes" id="UP000010556">
    <property type="component" value="Unassembled WGS sequence"/>
</dbReference>
<evidence type="ECO:0000256" key="5">
    <source>
        <dbReference type="ARBA" id="ARBA00023015"/>
    </source>
</evidence>
<protein>
    <submittedName>
        <fullName evidence="9">mTERF domain-containing protein 3, mitochondrial</fullName>
    </submittedName>
</protein>
<keyword evidence="10" id="KW-1185">Reference proteome</keyword>
<dbReference type="AlphaFoldDB" id="L5LK11"/>
<keyword evidence="5" id="KW-0805">Transcription regulation</keyword>
<proteinExistence type="inferred from homology"/>
<evidence type="ECO:0000256" key="6">
    <source>
        <dbReference type="ARBA" id="ARBA00023128"/>
    </source>
</evidence>
<dbReference type="InterPro" id="IPR003690">
    <property type="entry name" value="MTERF"/>
</dbReference>
<organism evidence="9 10">
    <name type="scientific">Myotis davidii</name>
    <name type="common">David's myotis</name>
    <dbReference type="NCBI Taxonomy" id="225400"/>
    <lineage>
        <taxon>Eukaryota</taxon>
        <taxon>Metazoa</taxon>
        <taxon>Chordata</taxon>
        <taxon>Craniata</taxon>
        <taxon>Vertebrata</taxon>
        <taxon>Euteleostomi</taxon>
        <taxon>Mammalia</taxon>
        <taxon>Eutheria</taxon>
        <taxon>Laurasiatheria</taxon>
        <taxon>Chiroptera</taxon>
        <taxon>Yangochiroptera</taxon>
        <taxon>Vespertilionidae</taxon>
        <taxon>Myotis</taxon>
    </lineage>
</organism>
<dbReference type="GO" id="GO:0006393">
    <property type="term" value="P:termination of mitochondrial transcription"/>
    <property type="evidence" value="ECO:0007669"/>
    <property type="project" value="TreeGrafter"/>
</dbReference>
<evidence type="ECO:0000313" key="9">
    <source>
        <dbReference type="EMBL" id="ELK25943.1"/>
    </source>
</evidence>
<evidence type="ECO:0000256" key="8">
    <source>
        <dbReference type="SAM" id="MobiDB-lite"/>
    </source>
</evidence>